<dbReference type="CDD" id="cd00038">
    <property type="entry name" value="CAP_ED"/>
    <property type="match status" value="1"/>
</dbReference>
<dbReference type="Pfam" id="PF00027">
    <property type="entry name" value="cNMP_binding"/>
    <property type="match status" value="1"/>
</dbReference>
<dbReference type="AlphaFoldDB" id="A0AA41R1Y8"/>
<organism evidence="2 3">
    <name type="scientific">Desulfatitalea alkaliphila</name>
    <dbReference type="NCBI Taxonomy" id="2929485"/>
    <lineage>
        <taxon>Bacteria</taxon>
        <taxon>Pseudomonadati</taxon>
        <taxon>Thermodesulfobacteriota</taxon>
        <taxon>Desulfobacteria</taxon>
        <taxon>Desulfobacterales</taxon>
        <taxon>Desulfosarcinaceae</taxon>
        <taxon>Desulfatitalea</taxon>
    </lineage>
</organism>
<dbReference type="InterPro" id="IPR014710">
    <property type="entry name" value="RmlC-like_jellyroll"/>
</dbReference>
<dbReference type="InterPro" id="IPR018490">
    <property type="entry name" value="cNMP-bd_dom_sf"/>
</dbReference>
<dbReference type="SMART" id="SM00100">
    <property type="entry name" value="cNMP"/>
    <property type="match status" value="1"/>
</dbReference>
<accession>A0AA41R1Y8</accession>
<sequence length="166" mass="18961">MTGRSKQANKSEILAKIKTLPALEPLNEQDLKQLLRISKIVRYDPGALIVDEGDYEGWIYYLISGRARIVKKGAELATLQRTGDVFGAVGNIETGEQAVSVYALDETICLKINMSHVDGLPTENRYVFRYLIFRGFAEVLAKRLRITTDRYLKAKEEIERLKKKRR</sequence>
<protein>
    <submittedName>
        <fullName evidence="2">Cyclic nucleotide-binding domain-containing protein</fullName>
    </submittedName>
</protein>
<name>A0AA41R1Y8_9BACT</name>
<evidence type="ECO:0000313" key="2">
    <source>
        <dbReference type="EMBL" id="MCJ8499340.1"/>
    </source>
</evidence>
<keyword evidence="3" id="KW-1185">Reference proteome</keyword>
<dbReference type="RefSeq" id="WP_246902584.1">
    <property type="nucleotide sequence ID" value="NZ_JALJRB010000002.1"/>
</dbReference>
<dbReference type="EMBL" id="JALJRB010000002">
    <property type="protein sequence ID" value="MCJ8499340.1"/>
    <property type="molecule type" value="Genomic_DNA"/>
</dbReference>
<dbReference type="InterPro" id="IPR000595">
    <property type="entry name" value="cNMP-bd_dom"/>
</dbReference>
<dbReference type="Gene3D" id="2.60.120.10">
    <property type="entry name" value="Jelly Rolls"/>
    <property type="match status" value="1"/>
</dbReference>
<dbReference type="Proteomes" id="UP001165427">
    <property type="component" value="Unassembled WGS sequence"/>
</dbReference>
<reference evidence="2" key="1">
    <citation type="submission" date="2022-04" db="EMBL/GenBank/DDBJ databases">
        <title>Desulfatitalea alkaliphila sp. nov., a novel anaerobic sulfate-reducing bacterium isolated from terrestrial mud volcano, Taman Peninsula, Russia.</title>
        <authorList>
            <person name="Khomyakova M.A."/>
            <person name="Merkel A.Y."/>
            <person name="Slobodkin A.I."/>
        </authorList>
    </citation>
    <scope>NUCLEOTIDE SEQUENCE</scope>
    <source>
        <strain evidence="2">M08but</strain>
    </source>
</reference>
<evidence type="ECO:0000313" key="3">
    <source>
        <dbReference type="Proteomes" id="UP001165427"/>
    </source>
</evidence>
<comment type="caution">
    <text evidence="2">The sequence shown here is derived from an EMBL/GenBank/DDBJ whole genome shotgun (WGS) entry which is preliminary data.</text>
</comment>
<evidence type="ECO:0000259" key="1">
    <source>
        <dbReference type="PROSITE" id="PS50042"/>
    </source>
</evidence>
<gene>
    <name evidence="2" type="ORF">MRX98_02030</name>
</gene>
<dbReference type="SUPFAM" id="SSF51206">
    <property type="entry name" value="cAMP-binding domain-like"/>
    <property type="match status" value="1"/>
</dbReference>
<proteinExistence type="predicted"/>
<dbReference type="PROSITE" id="PS50042">
    <property type="entry name" value="CNMP_BINDING_3"/>
    <property type="match status" value="1"/>
</dbReference>
<feature type="domain" description="Cyclic nucleotide-binding" evidence="1">
    <location>
        <begin position="22"/>
        <end position="113"/>
    </location>
</feature>